<gene>
    <name evidence="3" type="ORF">C9I98_01020</name>
</gene>
<feature type="domain" description="Adenylosuccinate lyase C-terminal" evidence="2">
    <location>
        <begin position="428"/>
        <end position="506"/>
    </location>
</feature>
<dbReference type="SMART" id="SM00998">
    <property type="entry name" value="ADSL_C"/>
    <property type="match status" value="1"/>
</dbReference>
<proteinExistence type="predicted"/>
<reference evidence="3 4" key="1">
    <citation type="submission" date="2018-01" db="EMBL/GenBank/DDBJ databases">
        <title>Whole genome sequencing of Histamine producing bacteria.</title>
        <authorList>
            <person name="Butler K."/>
        </authorList>
    </citation>
    <scope>NUCLEOTIDE SEQUENCE [LARGE SCALE GENOMIC DNA]</scope>
    <source>
        <strain evidence="3 4">DSM 100436</strain>
    </source>
</reference>
<dbReference type="PRINTS" id="PR00149">
    <property type="entry name" value="FUMRATELYASE"/>
</dbReference>
<dbReference type="Pfam" id="PF00206">
    <property type="entry name" value="Lyase_1"/>
    <property type="match status" value="1"/>
</dbReference>
<dbReference type="CDD" id="cd01597">
    <property type="entry name" value="pCLME"/>
    <property type="match status" value="1"/>
</dbReference>
<dbReference type="AlphaFoldDB" id="A0A2T3P076"/>
<dbReference type="InterPro" id="IPR008948">
    <property type="entry name" value="L-Aspartase-like"/>
</dbReference>
<dbReference type="InterPro" id="IPR019468">
    <property type="entry name" value="AdenyloSucc_lyase_C"/>
</dbReference>
<dbReference type="PANTHER" id="PTHR43172:SF1">
    <property type="entry name" value="ADENYLOSUCCINATE LYASE"/>
    <property type="match status" value="1"/>
</dbReference>
<evidence type="ECO:0000259" key="2">
    <source>
        <dbReference type="SMART" id="SM00998"/>
    </source>
</evidence>
<dbReference type="Gene3D" id="1.20.200.10">
    <property type="entry name" value="Fumarase/aspartase (Central domain)"/>
    <property type="match status" value="1"/>
</dbReference>
<dbReference type="PRINTS" id="PR00145">
    <property type="entry name" value="ARGSUCLYASE"/>
</dbReference>
<dbReference type="PANTHER" id="PTHR43172">
    <property type="entry name" value="ADENYLOSUCCINATE LYASE"/>
    <property type="match status" value="1"/>
</dbReference>
<comment type="caution">
    <text evidence="3">The sequence shown here is derived from an EMBL/GenBank/DDBJ whole genome shotgun (WGS) entry which is preliminary data.</text>
</comment>
<sequence>MTLGVLDNVDLAERFAASCTLMRGKQMKFQMKKTAFVVLCALFSATAVSENIKSATQEQPLISDHQSESVSVFESAVYGDLFGTPEMRSIFSDKAMVNQWIKAEVALAKAQAEVGIIPVEAYESIAKAGDNLTIDYAELKAGTNKVGRGISSLVAQFKQAGDENVSDYLHFGSTTQDIMDTATAVQVHEGIQLIRADLVKLVNQLADMADEHKQTVMLARSNGQDAIPTTFGLHLTTYMMELARNIDRLDEAASRITVQVGSTVGTLAPYGDKGLALQQAYADEIGLNAPIAPWNPSRDVFAEAVQTLAMVNATLGRVADDVNNLSRTQVNELQEGEGGASSTMPQKRNPRASEFMGGFYRMGKMYNAAALDMMSHTDARQGSPWILEWSVVPESFMVTSASIDRAQRMFAKLIVNEAQMRENFGTANHYAMSESLMNHLTDELGRSEAYKLVKSAIKTSSPEDTLLDVIENNPSINQHLSEQEIAEIMEPSNYLGSSVQIVDRSVEYVRNKY</sequence>
<dbReference type="InterPro" id="IPR000362">
    <property type="entry name" value="Fumarate_lyase_fam"/>
</dbReference>
<dbReference type="Gene3D" id="1.10.40.30">
    <property type="entry name" value="Fumarase/aspartase (C-terminal domain)"/>
    <property type="match status" value="1"/>
</dbReference>
<dbReference type="Pfam" id="PF10397">
    <property type="entry name" value="ADSL_C"/>
    <property type="match status" value="1"/>
</dbReference>
<evidence type="ECO:0000313" key="3">
    <source>
        <dbReference type="EMBL" id="PSW21879.1"/>
    </source>
</evidence>
<dbReference type="InterPro" id="IPR022761">
    <property type="entry name" value="Fumarate_lyase_N"/>
</dbReference>
<dbReference type="GO" id="GO:0044208">
    <property type="term" value="P:'de novo' AMP biosynthetic process"/>
    <property type="evidence" value="ECO:0007669"/>
    <property type="project" value="TreeGrafter"/>
</dbReference>
<organism evidence="3 4">
    <name type="scientific">Photobacterium sanctipauli</name>
    <dbReference type="NCBI Taxonomy" id="1342794"/>
    <lineage>
        <taxon>Bacteria</taxon>
        <taxon>Pseudomonadati</taxon>
        <taxon>Pseudomonadota</taxon>
        <taxon>Gammaproteobacteria</taxon>
        <taxon>Vibrionales</taxon>
        <taxon>Vibrionaceae</taxon>
        <taxon>Photobacterium</taxon>
    </lineage>
</organism>
<evidence type="ECO:0000256" key="1">
    <source>
        <dbReference type="ARBA" id="ARBA00023239"/>
    </source>
</evidence>
<name>A0A2T3P076_9GAMM</name>
<dbReference type="GO" id="GO:0004018">
    <property type="term" value="F:N6-(1,2-dicarboxyethyl)AMP AMP-lyase (fumarate-forming) activity"/>
    <property type="evidence" value="ECO:0007669"/>
    <property type="project" value="TreeGrafter"/>
</dbReference>
<dbReference type="GO" id="GO:0070626">
    <property type="term" value="F:(S)-2-(5-amino-1-(5-phospho-D-ribosyl)imidazole-4-carboxamido) succinate lyase (fumarate-forming) activity"/>
    <property type="evidence" value="ECO:0007669"/>
    <property type="project" value="TreeGrafter"/>
</dbReference>
<dbReference type="Proteomes" id="UP000241771">
    <property type="component" value="Unassembled WGS sequence"/>
</dbReference>
<dbReference type="GO" id="GO:0005829">
    <property type="term" value="C:cytosol"/>
    <property type="evidence" value="ECO:0007669"/>
    <property type="project" value="TreeGrafter"/>
</dbReference>
<keyword evidence="4" id="KW-1185">Reference proteome</keyword>
<keyword evidence="1 3" id="KW-0456">Lyase</keyword>
<dbReference type="EMBL" id="PYMA01000001">
    <property type="protein sequence ID" value="PSW21879.1"/>
    <property type="molecule type" value="Genomic_DNA"/>
</dbReference>
<accession>A0A2T3P076</accession>
<dbReference type="SUPFAM" id="SSF48557">
    <property type="entry name" value="L-aspartase-like"/>
    <property type="match status" value="1"/>
</dbReference>
<evidence type="ECO:0000313" key="4">
    <source>
        <dbReference type="Proteomes" id="UP000241771"/>
    </source>
</evidence>
<protein>
    <submittedName>
        <fullName evidence="3">Adenylosuccinate lyase family protein</fullName>
    </submittedName>
</protein>